<sequence length="112" mass="12879">MKMVVKMTQSELYQALKSIGYPVAYGAFTSPVTPPFITYQFAYSNDLIADNVNYVVIDDFQVELYTVKKDLTAEQKVQDKLKELGLPYRKFEAYLDSEKLFQIVYEIQILGG</sequence>
<reference evidence="1 2" key="1">
    <citation type="journal article" date="2008" name="Genome Biol.">
        <title>Encapsulated in silica: genome, proteome and physiology of the thermophilic bacterium Anoxybacillus flavithermus WK1.</title>
        <authorList>
            <person name="Saw J.H."/>
            <person name="Mountain B.W."/>
            <person name="Feng L."/>
            <person name="Omelchenko M.V."/>
            <person name="Hou S."/>
            <person name="Saito J.A."/>
            <person name="Stott M.B."/>
            <person name="Li D."/>
            <person name="Zhao G."/>
            <person name="Wu J."/>
            <person name="Galperin M.Y."/>
            <person name="Koonin E.V."/>
            <person name="Makarova K.S."/>
            <person name="Wolf Y.I."/>
            <person name="Rigden D.J."/>
            <person name="Dunfield P.F."/>
            <person name="Wang L."/>
            <person name="Alam M."/>
        </authorList>
    </citation>
    <scope>NUCLEOTIDE SEQUENCE [LARGE SCALE GENOMIC DNA]</scope>
    <source>
        <strain evidence="2">DSM 21510 / WK1</strain>
    </source>
</reference>
<protein>
    <submittedName>
        <fullName evidence="1">Phage related protein</fullName>
    </submittedName>
</protein>
<dbReference type="STRING" id="491915.Aflv_0670"/>
<dbReference type="AlphaFoldDB" id="B7GIN5"/>
<dbReference type="Proteomes" id="UP000000742">
    <property type="component" value="Chromosome"/>
</dbReference>
<evidence type="ECO:0000313" key="1">
    <source>
        <dbReference type="EMBL" id="ACJ33050.1"/>
    </source>
</evidence>
<dbReference type="EMBL" id="CP000922">
    <property type="protein sequence ID" value="ACJ33050.1"/>
    <property type="molecule type" value="Genomic_DNA"/>
</dbReference>
<dbReference type="eggNOG" id="ENOG5032SBP">
    <property type="taxonomic scope" value="Bacteria"/>
</dbReference>
<dbReference type="HOGENOM" id="CLU_171585_0_0_9"/>
<proteinExistence type="predicted"/>
<gene>
    <name evidence="1" type="ordered locus">Aflv_0670</name>
</gene>
<evidence type="ECO:0000313" key="2">
    <source>
        <dbReference type="Proteomes" id="UP000000742"/>
    </source>
</evidence>
<dbReference type="KEGG" id="afl:Aflv_0670"/>
<name>B7GIN5_ANOFW</name>
<organism evidence="1 2">
    <name type="scientific">Anoxybacillus flavithermus (strain DSM 21510 / WK1)</name>
    <dbReference type="NCBI Taxonomy" id="491915"/>
    <lineage>
        <taxon>Bacteria</taxon>
        <taxon>Bacillati</taxon>
        <taxon>Bacillota</taxon>
        <taxon>Bacilli</taxon>
        <taxon>Bacillales</taxon>
        <taxon>Anoxybacillaceae</taxon>
        <taxon>Anoxybacillus</taxon>
    </lineage>
</organism>
<accession>B7GIN5</accession>